<dbReference type="AlphaFoldDB" id="A0A151P227"/>
<evidence type="ECO:0000313" key="1">
    <source>
        <dbReference type="EMBL" id="KYO43138.1"/>
    </source>
</evidence>
<reference evidence="1 2" key="1">
    <citation type="journal article" date="2012" name="Genome Biol.">
        <title>Sequencing three crocodilian genomes to illuminate the evolution of archosaurs and amniotes.</title>
        <authorList>
            <person name="St John J.A."/>
            <person name="Braun E.L."/>
            <person name="Isberg S.R."/>
            <person name="Miles L.G."/>
            <person name="Chong A.Y."/>
            <person name="Gongora J."/>
            <person name="Dalzell P."/>
            <person name="Moran C."/>
            <person name="Bed'hom B."/>
            <person name="Abzhanov A."/>
            <person name="Burgess S.C."/>
            <person name="Cooksey A.M."/>
            <person name="Castoe T.A."/>
            <person name="Crawford N.G."/>
            <person name="Densmore L.D."/>
            <person name="Drew J.C."/>
            <person name="Edwards S.V."/>
            <person name="Faircloth B.C."/>
            <person name="Fujita M.K."/>
            <person name="Greenwold M.J."/>
            <person name="Hoffmann F.G."/>
            <person name="Howard J.M."/>
            <person name="Iguchi T."/>
            <person name="Janes D.E."/>
            <person name="Khan S.Y."/>
            <person name="Kohno S."/>
            <person name="de Koning A.J."/>
            <person name="Lance S.L."/>
            <person name="McCarthy F.M."/>
            <person name="McCormack J.E."/>
            <person name="Merchant M.E."/>
            <person name="Peterson D.G."/>
            <person name="Pollock D.D."/>
            <person name="Pourmand N."/>
            <person name="Raney B.J."/>
            <person name="Roessler K.A."/>
            <person name="Sanford J.R."/>
            <person name="Sawyer R.H."/>
            <person name="Schmidt C.J."/>
            <person name="Triplett E.W."/>
            <person name="Tuberville T.D."/>
            <person name="Venegas-Anaya M."/>
            <person name="Howard J.T."/>
            <person name="Jarvis E.D."/>
            <person name="Guillette L.J.Jr."/>
            <person name="Glenn T.C."/>
            <person name="Green R.E."/>
            <person name="Ray D.A."/>
        </authorList>
    </citation>
    <scope>NUCLEOTIDE SEQUENCE [LARGE SCALE GENOMIC DNA]</scope>
    <source>
        <strain evidence="1">KSC_2009_1</strain>
    </source>
</reference>
<dbReference type="EMBL" id="AKHW03001210">
    <property type="protein sequence ID" value="KYO43138.1"/>
    <property type="molecule type" value="Genomic_DNA"/>
</dbReference>
<accession>A0A151P227</accession>
<sequence>MTEETETIQLILLLQIMEVKEHGKGSVIVYFLILNPRKQKAATQKQGQYKGLLQAPQKTRKTWVNKPLSPLLSQGRLFYLLDLEIACNEAITFHLSPQANGMCFPVCCEKSSPPINTKVVKAGPTLDVLISKGISRQEKLDAPPSGNSG</sequence>
<comment type="caution">
    <text evidence="1">The sequence shown here is derived from an EMBL/GenBank/DDBJ whole genome shotgun (WGS) entry which is preliminary data.</text>
</comment>
<organism evidence="1 2">
    <name type="scientific">Alligator mississippiensis</name>
    <name type="common">American alligator</name>
    <dbReference type="NCBI Taxonomy" id="8496"/>
    <lineage>
        <taxon>Eukaryota</taxon>
        <taxon>Metazoa</taxon>
        <taxon>Chordata</taxon>
        <taxon>Craniata</taxon>
        <taxon>Vertebrata</taxon>
        <taxon>Euteleostomi</taxon>
        <taxon>Archelosauria</taxon>
        <taxon>Archosauria</taxon>
        <taxon>Crocodylia</taxon>
        <taxon>Alligatoridae</taxon>
        <taxon>Alligatorinae</taxon>
        <taxon>Alligator</taxon>
    </lineage>
</organism>
<protein>
    <submittedName>
        <fullName evidence="1">Uncharacterized protein</fullName>
    </submittedName>
</protein>
<dbReference type="Proteomes" id="UP000050525">
    <property type="component" value="Unassembled WGS sequence"/>
</dbReference>
<name>A0A151P227_ALLMI</name>
<proteinExistence type="predicted"/>
<gene>
    <name evidence="1" type="ORF">Y1Q_0017473</name>
</gene>
<keyword evidence="2" id="KW-1185">Reference proteome</keyword>
<evidence type="ECO:0000313" key="2">
    <source>
        <dbReference type="Proteomes" id="UP000050525"/>
    </source>
</evidence>